<dbReference type="EMBL" id="JAVYII010000011">
    <property type="protein sequence ID" value="MDT9595377.1"/>
    <property type="molecule type" value="Genomic_DNA"/>
</dbReference>
<evidence type="ECO:0000256" key="1">
    <source>
        <dbReference type="SAM" id="Phobius"/>
    </source>
</evidence>
<gene>
    <name evidence="3" type="ORF">RDV89_20000</name>
</gene>
<keyword evidence="4" id="KW-1185">Reference proteome</keyword>
<dbReference type="RefSeq" id="WP_315736043.1">
    <property type="nucleotide sequence ID" value="NZ_JAVYII010000011.1"/>
</dbReference>
<keyword evidence="1" id="KW-0812">Transmembrane</keyword>
<evidence type="ECO:0000313" key="4">
    <source>
        <dbReference type="Proteomes" id="UP001268542"/>
    </source>
</evidence>
<dbReference type="SUPFAM" id="SSF56219">
    <property type="entry name" value="DNase I-like"/>
    <property type="match status" value="1"/>
</dbReference>
<feature type="transmembrane region" description="Helical" evidence="1">
    <location>
        <begin position="7"/>
        <end position="29"/>
    </location>
</feature>
<keyword evidence="1" id="KW-1133">Transmembrane helix</keyword>
<dbReference type="InterPro" id="IPR005135">
    <property type="entry name" value="Endo/exonuclease/phosphatase"/>
</dbReference>
<organism evidence="3 4">
    <name type="scientific">Nocardioides imazamoxiresistens</name>
    <dbReference type="NCBI Taxonomy" id="3231893"/>
    <lineage>
        <taxon>Bacteria</taxon>
        <taxon>Bacillati</taxon>
        <taxon>Actinomycetota</taxon>
        <taxon>Actinomycetes</taxon>
        <taxon>Propionibacteriales</taxon>
        <taxon>Nocardioidaceae</taxon>
        <taxon>Nocardioides</taxon>
    </lineage>
</organism>
<dbReference type="Pfam" id="PF03372">
    <property type="entry name" value="Exo_endo_phos"/>
    <property type="match status" value="1"/>
</dbReference>
<keyword evidence="3" id="KW-0540">Nuclease</keyword>
<comment type="caution">
    <text evidence="3">The sequence shown here is derived from an EMBL/GenBank/DDBJ whole genome shotgun (WGS) entry which is preliminary data.</text>
</comment>
<feature type="transmembrane region" description="Helical" evidence="1">
    <location>
        <begin position="74"/>
        <end position="90"/>
    </location>
</feature>
<proteinExistence type="predicted"/>
<name>A0ABU3Q2V0_9ACTN</name>
<protein>
    <submittedName>
        <fullName evidence="3">Endonuclease/exonuclease/phosphatase family protein</fullName>
    </submittedName>
</protein>
<dbReference type="InterPro" id="IPR036691">
    <property type="entry name" value="Endo/exonu/phosph_ase_sf"/>
</dbReference>
<keyword evidence="3" id="KW-0255">Endonuclease</keyword>
<accession>A0ABU3Q2V0</accession>
<sequence>MDRALRVVGTMVVVGAVGGGVVAALAVVLLHHVSLTSTRWAAATSGVPWLLAAAVLALPVGVAGLLLTRRRRTALATAGVAVVLLAPAVWTQGPLLFGDDVTNDGPRLVVLTSNLEYGGADPDALVELVEARDVDVLFVQELTPAAEDALTPLLADVLPHHQLVPAETAVGSGIYARFPLEDAEALPDTFLTTVLATAQVPGHGAVRVGSAHPVAPWPVQRRAWEAELGQVREALHAVPDDLPVVVGGDFNATWDHPELRQLLDEGYRDAAEQSGSGWVRTWPQDRYVPLIGIDHVLVRGAQASYVESLGVPGTDHRAVLAEVVLP</sequence>
<evidence type="ECO:0000259" key="2">
    <source>
        <dbReference type="Pfam" id="PF03372"/>
    </source>
</evidence>
<dbReference type="Gene3D" id="3.60.10.10">
    <property type="entry name" value="Endonuclease/exonuclease/phosphatase"/>
    <property type="match status" value="1"/>
</dbReference>
<keyword evidence="3" id="KW-0378">Hydrolase</keyword>
<dbReference type="GO" id="GO:0004519">
    <property type="term" value="F:endonuclease activity"/>
    <property type="evidence" value="ECO:0007669"/>
    <property type="project" value="UniProtKB-KW"/>
</dbReference>
<feature type="transmembrane region" description="Helical" evidence="1">
    <location>
        <begin position="49"/>
        <end position="67"/>
    </location>
</feature>
<evidence type="ECO:0000313" key="3">
    <source>
        <dbReference type="EMBL" id="MDT9595377.1"/>
    </source>
</evidence>
<reference evidence="3 4" key="1">
    <citation type="submission" date="2023-08" db="EMBL/GenBank/DDBJ databases">
        <title>Nocardioides seae sp. nov., a bacterium isolated from a soil.</title>
        <authorList>
            <person name="Wang X."/>
        </authorList>
    </citation>
    <scope>NUCLEOTIDE SEQUENCE [LARGE SCALE GENOMIC DNA]</scope>
    <source>
        <strain evidence="3 4">YZH12</strain>
    </source>
</reference>
<feature type="domain" description="Endonuclease/exonuclease/phosphatase" evidence="2">
    <location>
        <begin position="111"/>
        <end position="316"/>
    </location>
</feature>
<keyword evidence="1" id="KW-0472">Membrane</keyword>
<dbReference type="Proteomes" id="UP001268542">
    <property type="component" value="Unassembled WGS sequence"/>
</dbReference>